<dbReference type="EMBL" id="JBHTNZ010000011">
    <property type="protein sequence ID" value="MFD1461910.1"/>
    <property type="molecule type" value="Genomic_DNA"/>
</dbReference>
<evidence type="ECO:0000313" key="2">
    <source>
        <dbReference type="Proteomes" id="UP001597340"/>
    </source>
</evidence>
<gene>
    <name evidence="1" type="ORF">ACFQ5D_10900</name>
</gene>
<dbReference type="Proteomes" id="UP001597340">
    <property type="component" value="Unassembled WGS sequence"/>
</dbReference>
<accession>A0ABW4DFI3</accession>
<protein>
    <recommendedName>
        <fullName evidence="3">Phage protein</fullName>
    </recommendedName>
</protein>
<comment type="caution">
    <text evidence="1">The sequence shown here is derived from an EMBL/GenBank/DDBJ whole genome shotgun (WGS) entry which is preliminary data.</text>
</comment>
<name>A0ABW4DFI3_9BACL</name>
<evidence type="ECO:0008006" key="3">
    <source>
        <dbReference type="Google" id="ProtNLM"/>
    </source>
</evidence>
<evidence type="ECO:0000313" key="1">
    <source>
        <dbReference type="EMBL" id="MFD1461910.1"/>
    </source>
</evidence>
<reference evidence="2" key="1">
    <citation type="journal article" date="2019" name="Int. J. Syst. Evol. Microbiol.">
        <title>The Global Catalogue of Microorganisms (GCM) 10K type strain sequencing project: providing services to taxonomists for standard genome sequencing and annotation.</title>
        <authorList>
            <consortium name="The Broad Institute Genomics Platform"/>
            <consortium name="The Broad Institute Genome Sequencing Center for Infectious Disease"/>
            <person name="Wu L."/>
            <person name="Ma J."/>
        </authorList>
    </citation>
    <scope>NUCLEOTIDE SEQUENCE [LARGE SCALE GENOMIC DNA]</scope>
    <source>
        <strain evidence="2">CCM 9147</strain>
    </source>
</reference>
<keyword evidence="2" id="KW-1185">Reference proteome</keyword>
<dbReference type="RefSeq" id="WP_229525292.1">
    <property type="nucleotide sequence ID" value="NZ_JAFFQR010000095.1"/>
</dbReference>
<proteinExistence type="predicted"/>
<sequence length="132" mass="15389">MELEPYFKDIDRLKELASELSEDNPAALLKKIELLTQCHELIGEVSGECDRQYKLIHVQRDMEYAKAYINASRPKKERAELDTIEIRMIEAEAYGMSMKYRNEFLSLRETIHALKLKMKVNFADGSVRGRYG</sequence>
<organism evidence="1 2">
    <name type="scientific">Paenibacillus farraposensis</name>
    <dbReference type="NCBI Taxonomy" id="2807095"/>
    <lineage>
        <taxon>Bacteria</taxon>
        <taxon>Bacillati</taxon>
        <taxon>Bacillota</taxon>
        <taxon>Bacilli</taxon>
        <taxon>Bacillales</taxon>
        <taxon>Paenibacillaceae</taxon>
        <taxon>Paenibacillus</taxon>
    </lineage>
</organism>